<evidence type="ECO:0000256" key="17">
    <source>
        <dbReference type="ARBA" id="ARBA00023309"/>
    </source>
</evidence>
<dbReference type="GO" id="GO:0030430">
    <property type="term" value="C:host cell cytoplasm"/>
    <property type="evidence" value="ECO:0007669"/>
    <property type="project" value="UniProtKB-SubCell"/>
</dbReference>
<keyword evidence="13 18" id="KW-0804">Transcription</keyword>
<dbReference type="SUPFAM" id="SSF161234">
    <property type="entry name" value="E7 C-terminal domain-like"/>
    <property type="match status" value="1"/>
</dbReference>
<dbReference type="Pfam" id="PF00527">
    <property type="entry name" value="E7"/>
    <property type="match status" value="1"/>
</dbReference>
<accession>A0A385PJK6</accession>
<evidence type="ECO:0000256" key="3">
    <source>
        <dbReference type="ARBA" id="ARBA00022562"/>
    </source>
</evidence>
<evidence type="ECO:0000256" key="10">
    <source>
        <dbReference type="ARBA" id="ARBA00023015"/>
    </source>
</evidence>
<dbReference type="GO" id="GO:0008270">
    <property type="term" value="F:zinc ion binding"/>
    <property type="evidence" value="ECO:0007669"/>
    <property type="project" value="UniProtKB-KW"/>
</dbReference>
<keyword evidence="6 18" id="KW-0479">Metal-binding</keyword>
<evidence type="ECO:0000256" key="2">
    <source>
        <dbReference type="ARBA" id="ARBA00022518"/>
    </source>
</evidence>
<evidence type="ECO:0000313" key="20">
    <source>
        <dbReference type="EMBL" id="AYA94207.1"/>
    </source>
</evidence>
<keyword evidence="5 18" id="KW-1090">Inhibition of host innate immune response by virus</keyword>
<evidence type="ECO:0000256" key="5">
    <source>
        <dbReference type="ARBA" id="ARBA00022632"/>
    </source>
</evidence>
<evidence type="ECO:0000256" key="6">
    <source>
        <dbReference type="ARBA" id="ARBA00022723"/>
    </source>
</evidence>
<dbReference type="Gene3D" id="3.30.160.330">
    <property type="match status" value="1"/>
</dbReference>
<feature type="short sequence motif" description="Nuclear export signal" evidence="18">
    <location>
        <begin position="68"/>
        <end position="76"/>
    </location>
</feature>
<keyword evidence="8 18" id="KW-1114">Inhibition of host interferon signaling pathway by virus</keyword>
<reference evidence="20" key="1">
    <citation type="journal article" date="2018" name="Nat. Med.">
        <title>Expanded skin virome in DOCK8-deficient patients.</title>
        <authorList>
            <consortium name="NISC Comparative Sequencing Program"/>
            <person name="Tirosh O."/>
            <person name="Conlan S."/>
            <person name="Deming C."/>
            <person name="Lee-Lin S.Q."/>
            <person name="Huang X."/>
            <person name="Su H.C."/>
            <person name="Freeman A.F."/>
            <person name="Segre J.A."/>
            <person name="Kong H.H."/>
        </authorList>
    </citation>
    <scope>NUCLEOTIDE SEQUENCE</scope>
    <source>
        <strain evidence="20">HPV-mSK_150</strain>
    </source>
</reference>
<comment type="subunit">
    <text evidence="18">Homodimer. Homooligomer. Interacts with host RB1; this interaction induces dissociation of RB1-E2F1 complex thereby disrupting RB1 activity. Interacts with host EP300; this interaction represses EP300 transcriptional activity. Interacts with protein E2; this interaction inhibits E7 oncogenic activity. Interacts with host TMEM173/STING; this interaction impairs the ability of TMEM173/STING to sense cytosolic DNA and promote the production of type I interferon (IFN-alpha and IFN-beta).</text>
</comment>
<keyword evidence="9 18" id="KW-0862">Zinc</keyword>
<comment type="function">
    <text evidence="19">E7 protein has both transforming and trans-activating activities.</text>
</comment>
<dbReference type="HAMAP" id="MF_04004">
    <property type="entry name" value="PPV_E7"/>
    <property type="match status" value="1"/>
</dbReference>
<comment type="similarity">
    <text evidence="18 19">Belongs to the papillomaviridae E7 protein family.</text>
</comment>
<evidence type="ECO:0000256" key="14">
    <source>
        <dbReference type="ARBA" id="ARBA00023200"/>
    </source>
</evidence>
<dbReference type="GO" id="GO:0019904">
    <property type="term" value="F:protein domain specific binding"/>
    <property type="evidence" value="ECO:0007669"/>
    <property type="project" value="UniProtKB-UniRule"/>
</dbReference>
<dbReference type="GO" id="GO:0039645">
    <property type="term" value="P:symbiont-mediated perturbation of host cell cycle G1/S transition checkpoint"/>
    <property type="evidence" value="ECO:0007669"/>
    <property type="project" value="UniProtKB-UniRule"/>
</dbReference>
<comment type="function">
    <text evidence="18">Plays a role in viral genome replication by driving entry of quiescent cells into the cell cycle. Stimulation of progression from G1 to S phase allows the virus to efficiently use the cellular DNA replicating machinery to achieve viral genome replication. E7 protein has both transforming and trans-activating activities. Induces the disassembly of the E2F1 transcription factor from RB1, with subsequent transcriptional activation of E2F1-regulated S-phase genes. Interferes with host histone deacetylation mediated by HDAC1 and HDAC2, leading to transcription activation. Plays also a role in the inhibition of both antiviral and antiproliferative functions of host interferon alpha. Interaction with host TMEM173/STING impairs the ability of TMEM173/STING to sense cytosolic DNA and promote the production of type I interferon (IFN-alpha and IFN-beta).</text>
</comment>
<evidence type="ECO:0000256" key="4">
    <source>
        <dbReference type="ARBA" id="ARBA00022581"/>
    </source>
</evidence>
<protein>
    <recommendedName>
        <fullName evidence="18 19">Protein E7</fullName>
    </recommendedName>
</protein>
<dbReference type="GO" id="GO:0003677">
    <property type="term" value="F:DNA binding"/>
    <property type="evidence" value="ECO:0007669"/>
    <property type="project" value="UniProtKB-UniRule"/>
</dbReference>
<keyword evidence="12 18" id="KW-0010">Activator</keyword>
<proteinExistence type="inferred from homology"/>
<evidence type="ECO:0000256" key="7">
    <source>
        <dbReference type="ARBA" id="ARBA00022771"/>
    </source>
</evidence>
<keyword evidence="10 18" id="KW-0805">Transcription regulation</keyword>
<comment type="subcellular location">
    <subcellularLocation>
        <location evidence="18">Host cytoplasm</location>
    </subcellularLocation>
    <subcellularLocation>
        <location evidence="18">Host nucleus</location>
    </subcellularLocation>
    <text evidence="18">Predominantly found in the host nucleus.</text>
</comment>
<comment type="domain">
    <text evidence="18">The E7 terminal domain is an intrinsically disordered domain, whose flexibility and conformational transitions confer target adaptability to the oncoprotein. It allows adaptation to a variety of protein targets and exposes the PEST degradation sequence that regulates its turnover in the cell.</text>
</comment>
<dbReference type="GO" id="GO:0003700">
    <property type="term" value="F:DNA-binding transcription factor activity"/>
    <property type="evidence" value="ECO:0007669"/>
    <property type="project" value="UniProtKB-UniRule"/>
</dbReference>
<evidence type="ECO:0000256" key="19">
    <source>
        <dbReference type="PIRNR" id="PIRNR003407"/>
    </source>
</evidence>
<keyword evidence="15" id="KW-0922">Interferon antiviral system evasion</keyword>
<evidence type="ECO:0000256" key="15">
    <source>
        <dbReference type="ARBA" id="ARBA00023258"/>
    </source>
</evidence>
<sequence length="98" mass="10805">MRGEVATIRDINLELEDLVMPANLLSNESLSPDDVPEEEQVSPFKVDSLCQHCNKCIRLCVIATAGAIYLLEQLLLSSELCFVCPACARTTVRNGRPN</sequence>
<evidence type="ECO:0000256" key="16">
    <source>
        <dbReference type="ARBA" id="ARBA00023280"/>
    </source>
</evidence>
<dbReference type="GO" id="GO:0042025">
    <property type="term" value="C:host cell nucleus"/>
    <property type="evidence" value="ECO:0007669"/>
    <property type="project" value="UniProtKB-SubCell"/>
</dbReference>
<keyword evidence="17 18" id="KW-1078">G1/S host cell cycle checkpoint dysregulation by virus</keyword>
<evidence type="ECO:0000256" key="9">
    <source>
        <dbReference type="ARBA" id="ARBA00022833"/>
    </source>
</evidence>
<evidence type="ECO:0000256" key="18">
    <source>
        <dbReference type="HAMAP-Rule" id="MF_04004"/>
    </source>
</evidence>
<keyword evidence="2 18" id="KW-0244">Early protein</keyword>
<evidence type="ECO:0000256" key="8">
    <source>
        <dbReference type="ARBA" id="ARBA00022830"/>
    </source>
</evidence>
<evidence type="ECO:0000256" key="1">
    <source>
        <dbReference type="ARBA" id="ARBA00022504"/>
    </source>
</evidence>
<name>A0A385PJK6_9PAPI</name>
<keyword evidence="3 18" id="KW-1048">Host nucleus</keyword>
<keyword evidence="7 18" id="KW-0863">Zinc-finger</keyword>
<dbReference type="InterPro" id="IPR000148">
    <property type="entry name" value="Papilloma_E7"/>
</dbReference>
<comment type="PTM">
    <text evidence="18">Highly phosphorylated.</text>
</comment>
<keyword evidence="14 18" id="KW-1035">Host cytoplasm</keyword>
<comment type="caution">
    <text evidence="18">Lacks conserved residue(s) required for the propagation of feature annotation.</text>
</comment>
<keyword evidence="11 18" id="KW-0238">DNA-binding</keyword>
<dbReference type="GO" id="GO:0052170">
    <property type="term" value="P:symbiont-mediated suppression of host innate immune response"/>
    <property type="evidence" value="ECO:0007669"/>
    <property type="project" value="UniProtKB-KW"/>
</dbReference>
<gene>
    <name evidence="18" type="primary">E7</name>
</gene>
<keyword evidence="4 18" id="KW-0945">Host-virus interaction</keyword>
<dbReference type="PIRSF" id="PIRSF003407">
    <property type="entry name" value="Papvi_E7"/>
    <property type="match status" value="1"/>
</dbReference>
<keyword evidence="16 18" id="KW-0899">Viral immunoevasion</keyword>
<evidence type="ECO:0000256" key="13">
    <source>
        <dbReference type="ARBA" id="ARBA00023163"/>
    </source>
</evidence>
<dbReference type="EMBL" id="MH777292">
    <property type="protein sequence ID" value="AYA94207.1"/>
    <property type="molecule type" value="Genomic_DNA"/>
</dbReference>
<evidence type="ECO:0000256" key="11">
    <source>
        <dbReference type="ARBA" id="ARBA00023125"/>
    </source>
</evidence>
<evidence type="ECO:0000256" key="12">
    <source>
        <dbReference type="ARBA" id="ARBA00023159"/>
    </source>
</evidence>
<organism evidence="20">
    <name type="scientific">Human papillomavirus</name>
    <dbReference type="NCBI Taxonomy" id="10566"/>
    <lineage>
        <taxon>Viruses</taxon>
        <taxon>Monodnaviria</taxon>
        <taxon>Shotokuvirae</taxon>
        <taxon>Cossaviricota</taxon>
        <taxon>Papovaviricetes</taxon>
        <taxon>Zurhausenvirales</taxon>
        <taxon>Papillomaviridae</taxon>
    </lineage>
</organism>
<dbReference type="GO" id="GO:0039502">
    <property type="term" value="P:symbiont-mediated suppression of host type I interferon-mediated signaling pathway"/>
    <property type="evidence" value="ECO:0007669"/>
    <property type="project" value="UniProtKB-UniRule"/>
</dbReference>
<keyword evidence="1 18" id="KW-1121">Modulation of host cell cycle by virus</keyword>
<dbReference type="GO" id="GO:0006351">
    <property type="term" value="P:DNA-templated transcription"/>
    <property type="evidence" value="ECO:0007669"/>
    <property type="project" value="UniProtKB-UniRule"/>
</dbReference>